<evidence type="ECO:0000256" key="5">
    <source>
        <dbReference type="ARBA" id="ARBA00022989"/>
    </source>
</evidence>
<comment type="similarity">
    <text evidence="8">Belongs to the PpiD chaperone family.</text>
</comment>
<proteinExistence type="inferred from homology"/>
<evidence type="ECO:0000256" key="7">
    <source>
        <dbReference type="ARBA" id="ARBA00023186"/>
    </source>
</evidence>
<evidence type="ECO:0000256" key="6">
    <source>
        <dbReference type="ARBA" id="ARBA00023136"/>
    </source>
</evidence>
<keyword evidence="6 12" id="KW-0472">Membrane</keyword>
<evidence type="ECO:0000256" key="3">
    <source>
        <dbReference type="ARBA" id="ARBA00022519"/>
    </source>
</evidence>
<dbReference type="AlphaFoldDB" id="A0A4R8DNS3"/>
<dbReference type="InterPro" id="IPR023058">
    <property type="entry name" value="PPIase_PpiC_CS"/>
</dbReference>
<evidence type="ECO:0000256" key="1">
    <source>
        <dbReference type="ARBA" id="ARBA00004382"/>
    </source>
</evidence>
<evidence type="ECO:0000256" key="11">
    <source>
        <dbReference type="PROSITE-ProRule" id="PRU00278"/>
    </source>
</evidence>
<comment type="caution">
    <text evidence="14">The sequence shown here is derived from an EMBL/GenBank/DDBJ whole genome shotgun (WGS) entry which is preliminary data.</text>
</comment>
<evidence type="ECO:0000256" key="10">
    <source>
        <dbReference type="ARBA" id="ARBA00042775"/>
    </source>
</evidence>
<dbReference type="InterPro" id="IPR000297">
    <property type="entry name" value="PPIase_PpiC"/>
</dbReference>
<keyword evidence="7" id="KW-0143">Chaperone</keyword>
<dbReference type="InterPro" id="IPR027304">
    <property type="entry name" value="Trigger_fact/SurA_dom_sf"/>
</dbReference>
<dbReference type="RefSeq" id="WP_133990605.1">
    <property type="nucleotide sequence ID" value="NZ_SODV01000001.1"/>
</dbReference>
<keyword evidence="11" id="KW-0697">Rotamase</keyword>
<evidence type="ECO:0000259" key="13">
    <source>
        <dbReference type="PROSITE" id="PS50198"/>
    </source>
</evidence>
<name>A0A4R8DNS3_9BACT</name>
<dbReference type="PROSITE" id="PS50198">
    <property type="entry name" value="PPIC_PPIASE_2"/>
    <property type="match status" value="1"/>
</dbReference>
<evidence type="ECO:0000256" key="8">
    <source>
        <dbReference type="ARBA" id="ARBA00038408"/>
    </source>
</evidence>
<dbReference type="Pfam" id="PF13616">
    <property type="entry name" value="Rotamase_3"/>
    <property type="match status" value="1"/>
</dbReference>
<keyword evidence="4 12" id="KW-0812">Transmembrane</keyword>
<dbReference type="Gene3D" id="3.10.50.40">
    <property type="match status" value="1"/>
</dbReference>
<accession>A0A4R8DNS3</accession>
<feature type="domain" description="PpiC" evidence="13">
    <location>
        <begin position="348"/>
        <end position="452"/>
    </location>
</feature>
<organism evidence="14 15">
    <name type="scientific">Dinghuibacter silviterrae</name>
    <dbReference type="NCBI Taxonomy" id="1539049"/>
    <lineage>
        <taxon>Bacteria</taxon>
        <taxon>Pseudomonadati</taxon>
        <taxon>Bacteroidota</taxon>
        <taxon>Chitinophagia</taxon>
        <taxon>Chitinophagales</taxon>
        <taxon>Chitinophagaceae</taxon>
        <taxon>Dinghuibacter</taxon>
    </lineage>
</organism>
<dbReference type="Pfam" id="PF13623">
    <property type="entry name" value="SurA_N_2"/>
    <property type="match status" value="1"/>
</dbReference>
<sequence>MSIIQKIRDKYAAAAIGAIAIAMVGFILIDALSQRTGGSLFGKNTTVVGKIDGQEVEYVAFENQVKSAEQRYQQQGMPVTDVLREEINNTLWQQMVEQMILQGQADKMGLTVTDNELKTLIYTNPTQELRQLGTDPKTGQYDPARLQEQVQAILRLPATDQRKQAFTDYLYNVVAKQALKTKYLYLLAGAAYYPKWLAAKDNQDNSAQANISYVNIPFALIPDTSLPVTDAEIDTYIQDHKAEFKTTEASRNLTYVVFDGDPSSKDSANALGDLMKLETGLADTKDPGAYLNQSGSAISYYDGFVAKTALQVPNKDTIMELPVGGIFGPYLDHSNYVLAKMIDKKDLPDSVRARHILIATTDPRSGQTILDDSTAKHKIDSIQTLIEHGANFDSLAVKLSDDQGSKEKGGDLGYFTANQMVPAFSDFCFNGKKGEKKVVKSEYGYHLIEILDQKNIEPHYKVAYLAKEIVPSDETTNAANAAATSFAADAQAASGSAFDDIARKHKVVTRAGTVKETDYQVQGLGSARQLVKWAFDNKVGTVSDPESYGNNFVVAVLTGIQDAGLPSGSYARTLVENSVRRDKKAAQIIAKLGTVTDLNSAAAKYAVTVQNQDSLGFGSTFVPNLGNEPKVIGSAFNKANLNKASAPFKGNTGVFVVQTNGVISVPNQNNDYTLLRTNMEGMMRNAVGYNALEGLHEAANIKDNRIKFY</sequence>
<keyword evidence="3" id="KW-0997">Cell inner membrane</keyword>
<evidence type="ECO:0000256" key="4">
    <source>
        <dbReference type="ARBA" id="ARBA00022692"/>
    </source>
</evidence>
<gene>
    <name evidence="14" type="ORF">EDB95_0701</name>
</gene>
<dbReference type="PANTHER" id="PTHR47529:SF1">
    <property type="entry name" value="PERIPLASMIC CHAPERONE PPID"/>
    <property type="match status" value="1"/>
</dbReference>
<dbReference type="SUPFAM" id="SSF109998">
    <property type="entry name" value="Triger factor/SurA peptide-binding domain-like"/>
    <property type="match status" value="1"/>
</dbReference>
<keyword evidence="15" id="KW-1185">Reference proteome</keyword>
<keyword evidence="11 14" id="KW-0413">Isomerase</keyword>
<keyword evidence="2" id="KW-1003">Cell membrane</keyword>
<evidence type="ECO:0000313" key="15">
    <source>
        <dbReference type="Proteomes" id="UP000294498"/>
    </source>
</evidence>
<protein>
    <recommendedName>
        <fullName evidence="9">Periplasmic chaperone PpiD</fullName>
    </recommendedName>
    <alternativeName>
        <fullName evidence="10">Periplasmic folding chaperone</fullName>
    </alternativeName>
</protein>
<dbReference type="PROSITE" id="PS01096">
    <property type="entry name" value="PPIC_PPIASE_1"/>
    <property type="match status" value="1"/>
</dbReference>
<reference evidence="14 15" key="1">
    <citation type="submission" date="2019-03" db="EMBL/GenBank/DDBJ databases">
        <title>Genomic Encyclopedia of Type Strains, Phase IV (KMG-IV): sequencing the most valuable type-strain genomes for metagenomic binning, comparative biology and taxonomic classification.</title>
        <authorList>
            <person name="Goeker M."/>
        </authorList>
    </citation>
    <scope>NUCLEOTIDE SEQUENCE [LARGE SCALE GENOMIC DNA]</scope>
    <source>
        <strain evidence="14 15">DSM 100059</strain>
    </source>
</reference>
<dbReference type="OrthoDB" id="9812372at2"/>
<evidence type="ECO:0000256" key="12">
    <source>
        <dbReference type="SAM" id="Phobius"/>
    </source>
</evidence>
<dbReference type="PANTHER" id="PTHR47529">
    <property type="entry name" value="PEPTIDYL-PROLYL CIS-TRANS ISOMERASE D"/>
    <property type="match status" value="1"/>
</dbReference>
<dbReference type="GO" id="GO:0003755">
    <property type="term" value="F:peptidyl-prolyl cis-trans isomerase activity"/>
    <property type="evidence" value="ECO:0007669"/>
    <property type="project" value="UniProtKB-KW"/>
</dbReference>
<evidence type="ECO:0000256" key="9">
    <source>
        <dbReference type="ARBA" id="ARBA00040743"/>
    </source>
</evidence>
<dbReference type="InterPro" id="IPR052029">
    <property type="entry name" value="PpiD_chaperone"/>
</dbReference>
<evidence type="ECO:0000313" key="14">
    <source>
        <dbReference type="EMBL" id="TDW99691.1"/>
    </source>
</evidence>
<dbReference type="GO" id="GO:0005886">
    <property type="term" value="C:plasma membrane"/>
    <property type="evidence" value="ECO:0007669"/>
    <property type="project" value="UniProtKB-SubCell"/>
</dbReference>
<keyword evidence="5 12" id="KW-1133">Transmembrane helix</keyword>
<evidence type="ECO:0000256" key="2">
    <source>
        <dbReference type="ARBA" id="ARBA00022475"/>
    </source>
</evidence>
<dbReference type="EMBL" id="SODV01000001">
    <property type="protein sequence ID" value="TDW99691.1"/>
    <property type="molecule type" value="Genomic_DNA"/>
</dbReference>
<dbReference type="Proteomes" id="UP000294498">
    <property type="component" value="Unassembled WGS sequence"/>
</dbReference>
<comment type="subcellular location">
    <subcellularLocation>
        <location evidence="1">Cell inner membrane</location>
        <topology evidence="1">Single-pass type II membrane protein</topology>
        <orientation evidence="1">Periplasmic side</orientation>
    </subcellularLocation>
</comment>
<dbReference type="InterPro" id="IPR046357">
    <property type="entry name" value="PPIase_dom_sf"/>
</dbReference>
<dbReference type="SUPFAM" id="SSF54534">
    <property type="entry name" value="FKBP-like"/>
    <property type="match status" value="1"/>
</dbReference>
<feature type="transmembrane region" description="Helical" evidence="12">
    <location>
        <begin position="12"/>
        <end position="29"/>
    </location>
</feature>